<dbReference type="VEuPathDB" id="FungiDB:MMYC01_207438"/>
<feature type="region of interest" description="Disordered" evidence="1">
    <location>
        <begin position="1070"/>
        <end position="1129"/>
    </location>
</feature>
<evidence type="ECO:0000256" key="1">
    <source>
        <dbReference type="SAM" id="MobiDB-lite"/>
    </source>
</evidence>
<gene>
    <name evidence="3" type="ORF">MMYC01_207438</name>
</gene>
<feature type="compositionally biased region" description="Low complexity" evidence="1">
    <location>
        <begin position="52"/>
        <end position="64"/>
    </location>
</feature>
<feature type="compositionally biased region" description="Basic and acidic residues" evidence="1">
    <location>
        <begin position="300"/>
        <end position="313"/>
    </location>
</feature>
<evidence type="ECO:0000313" key="3">
    <source>
        <dbReference type="EMBL" id="KXX74963.1"/>
    </source>
</evidence>
<feature type="domain" description="C2H2-type" evidence="2">
    <location>
        <begin position="892"/>
        <end position="912"/>
    </location>
</feature>
<feature type="compositionally biased region" description="Polar residues" evidence="1">
    <location>
        <begin position="131"/>
        <end position="141"/>
    </location>
</feature>
<dbReference type="OrthoDB" id="5315052at2759"/>
<dbReference type="Proteomes" id="UP000078237">
    <property type="component" value="Unassembled WGS sequence"/>
</dbReference>
<organism evidence="3 4">
    <name type="scientific">Madurella mycetomatis</name>
    <dbReference type="NCBI Taxonomy" id="100816"/>
    <lineage>
        <taxon>Eukaryota</taxon>
        <taxon>Fungi</taxon>
        <taxon>Dikarya</taxon>
        <taxon>Ascomycota</taxon>
        <taxon>Pezizomycotina</taxon>
        <taxon>Sordariomycetes</taxon>
        <taxon>Sordariomycetidae</taxon>
        <taxon>Sordariales</taxon>
        <taxon>Sordariales incertae sedis</taxon>
        <taxon>Madurella</taxon>
    </lineage>
</organism>
<comment type="caution">
    <text evidence="3">The sequence shown here is derived from an EMBL/GenBank/DDBJ whole genome shotgun (WGS) entry which is preliminary data.</text>
</comment>
<dbReference type="InterPro" id="IPR058925">
    <property type="entry name" value="zf-C2H2_AcuF"/>
</dbReference>
<sequence length="1129" mass="123001">MSSTPALYPPSVPVTAARRDRAEQPRSVSTQDGQHHISPSTPVYRGHLAAFSPQLHSSSASPSLNTNTPAESVSTLSVHYQSSEYSEGDDPFFGINFNTLEGASPSFLDDDIFSPESTEPLPDQLGIRAASTATQHVQQAASYLPLSPDKSPSLGSPKGERRGEGAGRAVFPNLSPTSVAPGDLSTLAQQPYPVQESKQPGLQLTPKTSNSGESSDDDRAPASAIMQNQSPRVTVSQWDREDVRGFQPLNSGPHLQNSVPAFSAHRDDAGRWIHDQSTGPSGLGPSIRSAAEVPSLNELTAERKLGERNREVTDWLARSTALPPSSLHSPEQPAETPSDGDDNIPQREIPMGHETENNPVPGQTYYAENGGELTHQDVELMRQGRNWDGAPLLLSIYQPEAAPYQPQTSQAAMEKFEQMCRDNDSIVSRAATWGTRRFSLPSLVDAEVQVAGNFLKKLSLSQKTTRRPSILEGLRGLVRKPSANMGKRSRGDPDDASSLQTETSASRKDGQSKLAPPSPNPGWSRKQSVPSINTAFVDVGSKVAAIGATHARTGSVSATSITSPKSPLNLSVKPLNRFRSKSENQSPGIADLWKRSGGPPVTNLGNAKVPAPEADDDEDEEDDLLEDGDVRAEADKLIDDITPNLAGFQKHILTLNPDLKTINSYLVDRIAHHQLVRYKALLNYRVKHLQAVSAQNCPCGTMCIVMGGRANILDARGGPRSQDPLSATFHGSDGDITPLEGAINQESFPTDIPMPPTSTLPAEFECQLCFTAKKFQKPSDWTKHVHEDVQPFTCTWERCREPKMFKRKADWVRHENEGHRHLEWWTCDVEDCRHVCYRRDNFLQHLVREHKFTEPKVKTKAAIKRAGTVDPTWAKVEKCHVETTAQPQDEPCRFCGKTFPSWKKLTVHLAKHMESISLPILRLVAKKELDEYTIISPVQDPPPRPFPATFPTRREQHSFDPSPTMPQGPIPRQPSPMAYPNPAQQAQPIMYSIPPPAYTGGLYGAGFDSLSHNLPQAPMNMQPIGHSVGNSFQNLSTPAYPNLPVTSGPYMTAPTNSYISMGPETEPFPAFNMDTLGMQDPGPMAYGGGGGGGSSGSGGPGPDQQFTPQGSVSPYSHSPHQPQGGFYPQ</sequence>
<feature type="region of interest" description="Disordered" evidence="1">
    <location>
        <begin position="271"/>
        <end position="358"/>
    </location>
</feature>
<feature type="compositionally biased region" description="Acidic residues" evidence="1">
    <location>
        <begin position="613"/>
        <end position="624"/>
    </location>
</feature>
<feature type="compositionally biased region" description="Gly residues" evidence="1">
    <location>
        <begin position="1085"/>
        <end position="1101"/>
    </location>
</feature>
<evidence type="ECO:0000313" key="4">
    <source>
        <dbReference type="Proteomes" id="UP000078237"/>
    </source>
</evidence>
<feature type="region of interest" description="Disordered" evidence="1">
    <location>
        <begin position="577"/>
        <end position="624"/>
    </location>
</feature>
<evidence type="ECO:0000259" key="2">
    <source>
        <dbReference type="PROSITE" id="PS00028"/>
    </source>
</evidence>
<dbReference type="PANTHER" id="PTHR35391">
    <property type="entry name" value="C2H2-TYPE DOMAIN-CONTAINING PROTEIN-RELATED"/>
    <property type="match status" value="1"/>
</dbReference>
<dbReference type="AlphaFoldDB" id="A0A175VUA1"/>
<dbReference type="PANTHER" id="PTHR35391:SF3">
    <property type="entry name" value="FINGER DOMAIN PROTEIN, PUTATIVE (AFU_ORTHOLOGUE AFUA_8G04300)-RELATED"/>
    <property type="match status" value="1"/>
</dbReference>
<feature type="region of interest" description="Disordered" evidence="1">
    <location>
        <begin position="475"/>
        <end position="529"/>
    </location>
</feature>
<name>A0A175VUA1_9PEZI</name>
<feature type="compositionally biased region" description="Polar residues" evidence="1">
    <location>
        <begin position="225"/>
        <end position="237"/>
    </location>
</feature>
<dbReference type="EMBL" id="LCTW02000305">
    <property type="protein sequence ID" value="KXX74963.1"/>
    <property type="molecule type" value="Genomic_DNA"/>
</dbReference>
<feature type="compositionally biased region" description="Polar residues" evidence="1">
    <location>
        <begin position="26"/>
        <end position="41"/>
    </location>
</feature>
<feature type="domain" description="C2H2-type" evidence="2">
    <location>
        <begin position="827"/>
        <end position="850"/>
    </location>
</feature>
<accession>A0A175VUA1</accession>
<dbReference type="InterPro" id="IPR013087">
    <property type="entry name" value="Znf_C2H2_type"/>
</dbReference>
<dbReference type="PROSITE" id="PS00028">
    <property type="entry name" value="ZINC_FINGER_C2H2_1"/>
    <property type="match status" value="2"/>
</dbReference>
<feature type="compositionally biased region" description="Polar residues" evidence="1">
    <location>
        <begin position="65"/>
        <end position="85"/>
    </location>
</feature>
<feature type="region of interest" description="Disordered" evidence="1">
    <location>
        <begin position="130"/>
        <end position="239"/>
    </location>
</feature>
<keyword evidence="4" id="KW-1185">Reference proteome</keyword>
<protein>
    <submittedName>
        <fullName evidence="3">Transcription factor IIIA</fullName>
    </submittedName>
</protein>
<dbReference type="STRING" id="100816.A0A175VUA1"/>
<reference evidence="3 4" key="1">
    <citation type="journal article" date="2016" name="Genome Announc.">
        <title>Genome Sequence of Madurella mycetomatis mm55, Isolated from a Human Mycetoma Case in Sudan.</title>
        <authorList>
            <person name="Smit S."/>
            <person name="Derks M.F."/>
            <person name="Bervoets S."/>
            <person name="Fahal A."/>
            <person name="van Leeuwen W."/>
            <person name="van Belkum A."/>
            <person name="van de Sande W.W."/>
        </authorList>
    </citation>
    <scope>NUCLEOTIDE SEQUENCE [LARGE SCALE GENOMIC DNA]</scope>
    <source>
        <strain evidence="4">mm55</strain>
    </source>
</reference>
<dbReference type="SMART" id="SM00355">
    <property type="entry name" value="ZnF_C2H2"/>
    <property type="match status" value="3"/>
</dbReference>
<proteinExistence type="predicted"/>
<feature type="compositionally biased region" description="Polar residues" evidence="1">
    <location>
        <begin position="1104"/>
        <end position="1121"/>
    </location>
</feature>
<feature type="compositionally biased region" description="Polar residues" evidence="1">
    <location>
        <begin position="196"/>
        <end position="213"/>
    </location>
</feature>
<feature type="region of interest" description="Disordered" evidence="1">
    <location>
        <begin position="1"/>
        <end position="85"/>
    </location>
</feature>
<dbReference type="Pfam" id="PF26082">
    <property type="entry name" value="zf-C2H2_AcuF"/>
    <property type="match status" value="1"/>
</dbReference>